<keyword evidence="2" id="KW-0472">Membrane</keyword>
<keyword evidence="5" id="KW-1185">Reference proteome</keyword>
<comment type="caution">
    <text evidence="4">The sequence shown here is derived from an EMBL/GenBank/DDBJ whole genome shotgun (WGS) entry which is preliminary data.</text>
</comment>
<reference evidence="4 5" key="1">
    <citation type="submission" date="2016-09" db="EMBL/GenBank/DDBJ databases">
        <authorList>
            <person name="Capua I."/>
            <person name="De Benedictis P."/>
            <person name="Joannis T."/>
            <person name="Lombin L.H."/>
            <person name="Cattoli G."/>
        </authorList>
    </citation>
    <scope>NUCLEOTIDE SEQUENCE [LARGE SCALE GENOMIC DNA]</scope>
    <source>
        <strain evidence="4 5">LMG 25899</strain>
    </source>
</reference>
<evidence type="ECO:0000256" key="2">
    <source>
        <dbReference type="SAM" id="Phobius"/>
    </source>
</evidence>
<organism evidence="4 5">
    <name type="scientific">Enterococcus rivorum</name>
    <dbReference type="NCBI Taxonomy" id="762845"/>
    <lineage>
        <taxon>Bacteria</taxon>
        <taxon>Bacillati</taxon>
        <taxon>Bacillota</taxon>
        <taxon>Bacilli</taxon>
        <taxon>Lactobacillales</taxon>
        <taxon>Enterococcaceae</taxon>
        <taxon>Enterococcus</taxon>
    </lineage>
</organism>
<proteinExistence type="predicted"/>
<feature type="transmembrane region" description="Helical" evidence="2">
    <location>
        <begin position="187"/>
        <end position="206"/>
    </location>
</feature>
<dbReference type="OrthoDB" id="1641593at2"/>
<dbReference type="AlphaFoldDB" id="A0A1E5KYE6"/>
<dbReference type="Proteomes" id="UP000095256">
    <property type="component" value="Unassembled WGS sequence"/>
</dbReference>
<dbReference type="RefSeq" id="WP_069698138.1">
    <property type="nucleotide sequence ID" value="NZ_JAGGMA010000022.1"/>
</dbReference>
<dbReference type="SUPFAM" id="SSF54184">
    <property type="entry name" value="Penicillin-binding protein 2x (pbp-2x), c-terminal domain"/>
    <property type="match status" value="1"/>
</dbReference>
<evidence type="ECO:0000256" key="1">
    <source>
        <dbReference type="SAM" id="MobiDB-lite"/>
    </source>
</evidence>
<evidence type="ECO:0000313" key="5">
    <source>
        <dbReference type="Proteomes" id="UP000095256"/>
    </source>
</evidence>
<dbReference type="CDD" id="cd06577">
    <property type="entry name" value="PASTA_pknB"/>
    <property type="match status" value="3"/>
</dbReference>
<dbReference type="InterPro" id="IPR005543">
    <property type="entry name" value="PASTA_dom"/>
</dbReference>
<dbReference type="STRING" id="762845.BCR26_11220"/>
<dbReference type="SMART" id="SM00740">
    <property type="entry name" value="PASTA"/>
    <property type="match status" value="3"/>
</dbReference>
<dbReference type="Pfam" id="PF03793">
    <property type="entry name" value="PASTA"/>
    <property type="match status" value="3"/>
</dbReference>
<evidence type="ECO:0000313" key="4">
    <source>
        <dbReference type="EMBL" id="OEH82901.1"/>
    </source>
</evidence>
<gene>
    <name evidence="4" type="ORF">BCR26_11220</name>
</gene>
<dbReference type="Gene3D" id="3.30.10.20">
    <property type="match status" value="3"/>
</dbReference>
<name>A0A1E5KYE6_9ENTE</name>
<accession>A0A1E5KYE6</accession>
<dbReference type="EMBL" id="MIEK01000013">
    <property type="protein sequence ID" value="OEH82901.1"/>
    <property type="molecule type" value="Genomic_DNA"/>
</dbReference>
<keyword evidence="2" id="KW-0812">Transmembrane</keyword>
<keyword evidence="2" id="KW-1133">Transmembrane helix</keyword>
<feature type="domain" description="PASTA" evidence="3">
    <location>
        <begin position="419"/>
        <end position="483"/>
    </location>
</feature>
<feature type="compositionally biased region" description="Basic residues" evidence="1">
    <location>
        <begin position="23"/>
        <end position="32"/>
    </location>
</feature>
<feature type="compositionally biased region" description="Polar residues" evidence="1">
    <location>
        <begin position="1"/>
        <end position="13"/>
    </location>
</feature>
<feature type="domain" description="PASTA" evidence="3">
    <location>
        <begin position="348"/>
        <end position="418"/>
    </location>
</feature>
<protein>
    <submittedName>
        <fullName evidence="4">PASTA domain-containing protein</fullName>
    </submittedName>
</protein>
<sequence>MSDFLSNFSGDNYSKTRQEKLYDKKKKKKGKPVAKSSTEPKEPLITQEQPVAKTPIVVKKKKAKRQAGDVPYGPVNVIPDEVFEKRVQKRKAMANEEDYLSPSTDGNHNLFDEENLIGDEKQQEDQYEDQYQDQYQDFYSTEDFEPVEEPVTETPDLVELDSSSESTRDEEFIETDPTYQKKKRRKYIIIGILSAIVVGVLFFTYYQMTHVSVPNFKGKELADARSWTTENDVKLKVEQKYDFKTETNVILKQSITKGKIKKGTELVVEASLGPDPKEVIPLPDFKKMKLKDAKKWISENKADNLAIIEEYSETIAASDFIKFEMTTKDVKAENYKRKDKGKVYFSKGKEVYEKDITVPDFAGKAKEEAVEWTKKNEIQLKTEEEDSNTVEIGKIISQSVAKDQKMAKKETITIKVSKGKALSIPDFSQYTLQEAEAKAEGLQVQVKQTFNDTVPYGRFIGQSIEAGTKYSEKGEKPSLLVTYSAGKPFLKDLKDTTLEGDLQKIFYEDYQSKGANITYQVYYVDSSVTKGTVVQMSKYNEFVPIDYVVQIGISRGNIQPTEPDKQPSEPE</sequence>
<feature type="domain" description="PASTA" evidence="3">
    <location>
        <begin position="207"/>
        <end position="272"/>
    </location>
</feature>
<evidence type="ECO:0000259" key="3">
    <source>
        <dbReference type="PROSITE" id="PS51178"/>
    </source>
</evidence>
<feature type="region of interest" description="Disordered" evidence="1">
    <location>
        <begin position="1"/>
        <end position="111"/>
    </location>
</feature>
<dbReference type="PROSITE" id="PS51178">
    <property type="entry name" value="PASTA"/>
    <property type="match status" value="3"/>
</dbReference>